<gene>
    <name evidence="1" type="ORF">LTR16_012440</name>
</gene>
<organism evidence="1 2">
    <name type="scientific">Cryomyces antarcticus</name>
    <dbReference type="NCBI Taxonomy" id="329879"/>
    <lineage>
        <taxon>Eukaryota</taxon>
        <taxon>Fungi</taxon>
        <taxon>Dikarya</taxon>
        <taxon>Ascomycota</taxon>
        <taxon>Pezizomycotina</taxon>
        <taxon>Dothideomycetes</taxon>
        <taxon>Dothideomycetes incertae sedis</taxon>
        <taxon>Cryomyces</taxon>
    </lineage>
</organism>
<protein>
    <submittedName>
        <fullName evidence="1">Uncharacterized protein</fullName>
    </submittedName>
</protein>
<keyword evidence="2" id="KW-1185">Reference proteome</keyword>
<accession>A0ABR0M0S9</accession>
<proteinExistence type="predicted"/>
<feature type="non-terminal residue" evidence="1">
    <location>
        <position position="1"/>
    </location>
</feature>
<dbReference type="Proteomes" id="UP001357485">
    <property type="component" value="Unassembled WGS sequence"/>
</dbReference>
<name>A0ABR0M0S9_9PEZI</name>
<dbReference type="EMBL" id="JAVRRA010004479">
    <property type="protein sequence ID" value="KAK5275475.1"/>
    <property type="molecule type" value="Genomic_DNA"/>
</dbReference>
<comment type="caution">
    <text evidence="1">The sequence shown here is derived from an EMBL/GenBank/DDBJ whole genome shotgun (WGS) entry which is preliminary data.</text>
</comment>
<evidence type="ECO:0000313" key="2">
    <source>
        <dbReference type="Proteomes" id="UP001357485"/>
    </source>
</evidence>
<reference evidence="1 2" key="1">
    <citation type="submission" date="2023-08" db="EMBL/GenBank/DDBJ databases">
        <title>Black Yeasts Isolated from many extreme environments.</title>
        <authorList>
            <person name="Coleine C."/>
            <person name="Stajich J.E."/>
            <person name="Selbmann L."/>
        </authorList>
    </citation>
    <scope>NUCLEOTIDE SEQUENCE [LARGE SCALE GENOMIC DNA]</scope>
    <source>
        <strain evidence="1 2">CCFEE 536</strain>
    </source>
</reference>
<sequence length="74" mass="8766">RTLEELDYVFAVSTRRHARYQLGTALPWWFKRWVLFRKGATCPDLYHFESTEQYTDKEYAAMAAQKGNGMTKEV</sequence>
<evidence type="ECO:0000313" key="1">
    <source>
        <dbReference type="EMBL" id="KAK5275475.1"/>
    </source>
</evidence>